<dbReference type="GO" id="GO:0008843">
    <property type="term" value="F:endochitinase activity"/>
    <property type="evidence" value="ECO:0007669"/>
    <property type="project" value="UniProtKB-EC"/>
</dbReference>
<dbReference type="InterPro" id="IPR050314">
    <property type="entry name" value="Glycosyl_Hydrlase_18"/>
</dbReference>
<evidence type="ECO:0000313" key="1">
    <source>
        <dbReference type="EMBL" id="CAF2852944.1"/>
    </source>
</evidence>
<evidence type="ECO:0000313" key="2">
    <source>
        <dbReference type="Proteomes" id="UP000675881"/>
    </source>
</evidence>
<name>A0A7R8CL69_LEPSM</name>
<accession>A0A7R8CL69</accession>
<dbReference type="SUPFAM" id="SSF54556">
    <property type="entry name" value="Chitinase insertion domain"/>
    <property type="match status" value="1"/>
</dbReference>
<dbReference type="GO" id="GO:0008061">
    <property type="term" value="F:chitin binding"/>
    <property type="evidence" value="ECO:0007669"/>
    <property type="project" value="TreeGrafter"/>
</dbReference>
<dbReference type="GO" id="GO:0005576">
    <property type="term" value="C:extracellular region"/>
    <property type="evidence" value="ECO:0007669"/>
    <property type="project" value="TreeGrafter"/>
</dbReference>
<dbReference type="Proteomes" id="UP000675881">
    <property type="component" value="Chromosome 14"/>
</dbReference>
<reference evidence="1" key="1">
    <citation type="submission" date="2021-02" db="EMBL/GenBank/DDBJ databases">
        <authorList>
            <person name="Bekaert M."/>
        </authorList>
    </citation>
    <scope>NUCLEOTIDE SEQUENCE</scope>
    <source>
        <strain evidence="1">IoA-00</strain>
    </source>
</reference>
<organism evidence="1 2">
    <name type="scientific">Lepeophtheirus salmonis</name>
    <name type="common">Salmon louse</name>
    <name type="synonym">Caligus salmonis</name>
    <dbReference type="NCBI Taxonomy" id="72036"/>
    <lineage>
        <taxon>Eukaryota</taxon>
        <taxon>Metazoa</taxon>
        <taxon>Ecdysozoa</taxon>
        <taxon>Arthropoda</taxon>
        <taxon>Crustacea</taxon>
        <taxon>Multicrustacea</taxon>
        <taxon>Hexanauplia</taxon>
        <taxon>Copepoda</taxon>
        <taxon>Siphonostomatoida</taxon>
        <taxon>Caligidae</taxon>
        <taxon>Lepeophtheirus</taxon>
    </lineage>
</organism>
<dbReference type="PANTHER" id="PTHR11177:SF403">
    <property type="entry name" value="CHITINASE 2-RELATED"/>
    <property type="match status" value="1"/>
</dbReference>
<protein>
    <submittedName>
        <fullName evidence="1">E3.2.1.14</fullName>
        <ecNumber evidence="1">3.2.1.14</ecNumber>
    </submittedName>
</protein>
<dbReference type="EC" id="3.2.1.14" evidence="1"/>
<dbReference type="InterPro" id="IPR001223">
    <property type="entry name" value="Glyco_hydro18_cat"/>
</dbReference>
<dbReference type="GO" id="GO:0005975">
    <property type="term" value="P:carbohydrate metabolic process"/>
    <property type="evidence" value="ECO:0007669"/>
    <property type="project" value="InterPro"/>
</dbReference>
<sequence length="188" mass="21487">MPPSTEDQMKLHRTESLMWTTQLTTLSRKVVIERKLFSGVPFYGRAFALLNPHDHGIGSKTKATSFNGPYTREDGFMGYNEICEELDEEEEPWEIWVSYDDEKSLRVKAEYAHDNNLAGVMTWSIDTDDFRGNCKSHKGLKYPLLRVLNNALHKRSIGVTDSGSNIKPNVFFSTAIILINVFLLTRLL</sequence>
<dbReference type="GO" id="GO:0006032">
    <property type="term" value="P:chitin catabolic process"/>
    <property type="evidence" value="ECO:0007669"/>
    <property type="project" value="TreeGrafter"/>
</dbReference>
<dbReference type="PROSITE" id="PS51910">
    <property type="entry name" value="GH18_2"/>
    <property type="match status" value="1"/>
</dbReference>
<dbReference type="InterPro" id="IPR029070">
    <property type="entry name" value="Chitinase_insertion_sf"/>
</dbReference>
<keyword evidence="1" id="KW-0326">Glycosidase</keyword>
<dbReference type="Pfam" id="PF00704">
    <property type="entry name" value="Glyco_hydro_18"/>
    <property type="match status" value="1"/>
</dbReference>
<dbReference type="PANTHER" id="PTHR11177">
    <property type="entry name" value="CHITINASE"/>
    <property type="match status" value="1"/>
</dbReference>
<dbReference type="AlphaFoldDB" id="A0A7R8CL69"/>
<dbReference type="OrthoDB" id="6369165at2759"/>
<dbReference type="EMBL" id="HG994593">
    <property type="protein sequence ID" value="CAF2852944.1"/>
    <property type="molecule type" value="Genomic_DNA"/>
</dbReference>
<keyword evidence="2" id="KW-1185">Reference proteome</keyword>
<dbReference type="Gene3D" id="3.20.20.80">
    <property type="entry name" value="Glycosidases"/>
    <property type="match status" value="2"/>
</dbReference>
<proteinExistence type="predicted"/>
<dbReference type="InterPro" id="IPR017853">
    <property type="entry name" value="GH"/>
</dbReference>
<dbReference type="Gene3D" id="3.10.50.10">
    <property type="match status" value="1"/>
</dbReference>
<gene>
    <name evidence="1" type="ORF">LSAA_5307</name>
</gene>
<keyword evidence="1" id="KW-0378">Hydrolase</keyword>
<dbReference type="SUPFAM" id="SSF51445">
    <property type="entry name" value="(Trans)glycosidases"/>
    <property type="match status" value="1"/>
</dbReference>